<name>A0ABR8DFI8_9NOST</name>
<accession>A0ABR8DFI8</accession>
<gene>
    <name evidence="2" type="ORF">H6G83_31930</name>
</gene>
<dbReference type="Proteomes" id="UP000661112">
    <property type="component" value="Unassembled WGS sequence"/>
</dbReference>
<keyword evidence="3" id="KW-1185">Reference proteome</keyword>
<proteinExistence type="predicted"/>
<dbReference type="EMBL" id="JACJSG010000071">
    <property type="protein sequence ID" value="MBD2505160.1"/>
    <property type="molecule type" value="Genomic_DNA"/>
</dbReference>
<evidence type="ECO:0008006" key="4">
    <source>
        <dbReference type="Google" id="ProtNLM"/>
    </source>
</evidence>
<dbReference type="Pfam" id="PF08872">
    <property type="entry name" value="KGK"/>
    <property type="match status" value="1"/>
</dbReference>
<dbReference type="RefSeq" id="WP_190479686.1">
    <property type="nucleotide sequence ID" value="NZ_JACJSG010000071.1"/>
</dbReference>
<sequence>MCELNDDDVVAMDEALSFADKSMSKYQDLIKGLQEVLTGTYRQKRSSWLTDGVECEVLRVGEGWLKGRMRLNLEFIPDTPEKVTQYTEDESEKPGELKALPESPLDDLRAELLDT</sequence>
<evidence type="ECO:0000256" key="1">
    <source>
        <dbReference type="SAM" id="MobiDB-lite"/>
    </source>
</evidence>
<comment type="caution">
    <text evidence="2">The sequence shown here is derived from an EMBL/GenBank/DDBJ whole genome shotgun (WGS) entry which is preliminary data.</text>
</comment>
<evidence type="ECO:0000313" key="3">
    <source>
        <dbReference type="Proteomes" id="UP000661112"/>
    </source>
</evidence>
<organism evidence="2 3">
    <name type="scientific">Anabaena azotica FACHB-119</name>
    <dbReference type="NCBI Taxonomy" id="947527"/>
    <lineage>
        <taxon>Bacteria</taxon>
        <taxon>Bacillati</taxon>
        <taxon>Cyanobacteriota</taxon>
        <taxon>Cyanophyceae</taxon>
        <taxon>Nostocales</taxon>
        <taxon>Nostocaceae</taxon>
        <taxon>Anabaena</taxon>
        <taxon>Anabaena azotica</taxon>
    </lineage>
</organism>
<protein>
    <recommendedName>
        <fullName evidence="4">KGK domain-containing protein</fullName>
    </recommendedName>
</protein>
<evidence type="ECO:0000313" key="2">
    <source>
        <dbReference type="EMBL" id="MBD2505160.1"/>
    </source>
</evidence>
<feature type="region of interest" description="Disordered" evidence="1">
    <location>
        <begin position="83"/>
        <end position="106"/>
    </location>
</feature>
<reference evidence="2 3" key="1">
    <citation type="journal article" date="2020" name="ISME J.">
        <title>Comparative genomics reveals insights into cyanobacterial evolution and habitat adaptation.</title>
        <authorList>
            <person name="Chen M.Y."/>
            <person name="Teng W.K."/>
            <person name="Zhao L."/>
            <person name="Hu C.X."/>
            <person name="Zhou Y.K."/>
            <person name="Han B.P."/>
            <person name="Song L.R."/>
            <person name="Shu W.S."/>
        </authorList>
    </citation>
    <scope>NUCLEOTIDE SEQUENCE [LARGE SCALE GENOMIC DNA]</scope>
    <source>
        <strain evidence="2 3">FACHB-119</strain>
    </source>
</reference>
<dbReference type="InterPro" id="IPR014971">
    <property type="entry name" value="KGK"/>
</dbReference>